<accession>A0A8T2D1I2</accession>
<evidence type="ECO:0000313" key="2">
    <source>
        <dbReference type="EMBL" id="KAG7604656.1"/>
    </source>
</evidence>
<sequence>MQCCFTISLVVDPTTAPMATSGYDSSPSPCVKEEV</sequence>
<gene>
    <name evidence="2" type="ORF">ISN45_At05g037260</name>
</gene>
<keyword evidence="3" id="KW-1185">Reference proteome</keyword>
<reference evidence="2 3" key="1">
    <citation type="submission" date="2020-12" db="EMBL/GenBank/DDBJ databases">
        <title>Concerted genomic and epigenomic changes stabilize Arabidopsis allopolyploids.</title>
        <authorList>
            <person name="Chen Z."/>
        </authorList>
    </citation>
    <scope>NUCLEOTIDE SEQUENCE [LARGE SCALE GENOMIC DNA]</scope>
    <source>
        <strain evidence="2">Allo738</strain>
        <tissue evidence="2">Leaf</tissue>
    </source>
</reference>
<dbReference type="AlphaFoldDB" id="A0A8T2D1I2"/>
<dbReference type="Proteomes" id="UP000694240">
    <property type="component" value="Chromosome 5"/>
</dbReference>
<comment type="caution">
    <text evidence="2">The sequence shown here is derived from an EMBL/GenBank/DDBJ whole genome shotgun (WGS) entry which is preliminary data.</text>
</comment>
<evidence type="ECO:0000256" key="1">
    <source>
        <dbReference type="SAM" id="MobiDB-lite"/>
    </source>
</evidence>
<name>A0A8T2D1I2_9BRAS</name>
<dbReference type="EMBL" id="JAEFBK010000005">
    <property type="protein sequence ID" value="KAG7604656.1"/>
    <property type="molecule type" value="Genomic_DNA"/>
</dbReference>
<organism evidence="2 3">
    <name type="scientific">Arabidopsis thaliana x Arabidopsis arenosa</name>
    <dbReference type="NCBI Taxonomy" id="1240361"/>
    <lineage>
        <taxon>Eukaryota</taxon>
        <taxon>Viridiplantae</taxon>
        <taxon>Streptophyta</taxon>
        <taxon>Embryophyta</taxon>
        <taxon>Tracheophyta</taxon>
        <taxon>Spermatophyta</taxon>
        <taxon>Magnoliopsida</taxon>
        <taxon>eudicotyledons</taxon>
        <taxon>Gunneridae</taxon>
        <taxon>Pentapetalae</taxon>
        <taxon>rosids</taxon>
        <taxon>malvids</taxon>
        <taxon>Brassicales</taxon>
        <taxon>Brassicaceae</taxon>
        <taxon>Camelineae</taxon>
        <taxon>Arabidopsis</taxon>
    </lineage>
</organism>
<proteinExistence type="predicted"/>
<protein>
    <submittedName>
        <fullName evidence="2">Uncharacterized protein</fullName>
    </submittedName>
</protein>
<feature type="region of interest" description="Disordered" evidence="1">
    <location>
        <begin position="16"/>
        <end position="35"/>
    </location>
</feature>
<evidence type="ECO:0000313" key="3">
    <source>
        <dbReference type="Proteomes" id="UP000694240"/>
    </source>
</evidence>